<dbReference type="InterPro" id="IPR011990">
    <property type="entry name" value="TPR-like_helical_dom_sf"/>
</dbReference>
<evidence type="ECO:0000313" key="13">
    <source>
        <dbReference type="EMBL" id="TLD98146.1"/>
    </source>
</evidence>
<evidence type="ECO:0000256" key="4">
    <source>
        <dbReference type="ARBA" id="ARBA00012865"/>
    </source>
</evidence>
<evidence type="ECO:0000313" key="14">
    <source>
        <dbReference type="Proteomes" id="UP000029861"/>
    </source>
</evidence>
<dbReference type="Gene3D" id="1.25.40.10">
    <property type="entry name" value="Tetratricopeptide repeat domain"/>
    <property type="match status" value="1"/>
</dbReference>
<dbReference type="EC" id="3.5.2.6" evidence="4 11"/>
<dbReference type="AlphaFoldDB" id="A0A4U8TDQ1"/>
<sequence>MRLYIIIFFILFYTCYAKDSKDKLTETERKNAIVACANSHLESCEKLLNDNVPNIQTCNVRTECEFVGWLYIQVQDYTQSLPYLKKACDSNHKESCDKLGFSYQRLNNYKKAKKYYKIACNKGSMSGCYNLSLLYHDGLGVRHSYEMANMLFEKICDNNEGLGCLQLGIAYKEGYGVIQNQDKAKTYFEKGCTLGNNESCDFLDAYQEDVQDQDDNNQNDFTEKYDDQKS</sequence>
<evidence type="ECO:0000256" key="1">
    <source>
        <dbReference type="ARBA" id="ARBA00001526"/>
    </source>
</evidence>
<dbReference type="GO" id="GO:0005576">
    <property type="term" value="C:extracellular region"/>
    <property type="evidence" value="ECO:0007669"/>
    <property type="project" value="UniProtKB-SubCell"/>
</dbReference>
<keyword evidence="5 11" id="KW-0964">Secreted</keyword>
<comment type="caution">
    <text evidence="13">The sequence shown here is derived from an EMBL/GenBank/DDBJ whole genome shotgun (WGS) entry which is preliminary data.</text>
</comment>
<dbReference type="InterPro" id="IPR040239">
    <property type="entry name" value="HcpB-like"/>
</dbReference>
<name>A0A4U8TDQ1_9HELI</name>
<keyword evidence="10" id="KW-0046">Antibiotic resistance</keyword>
<keyword evidence="9" id="KW-1015">Disulfide bond</keyword>
<evidence type="ECO:0000256" key="8">
    <source>
        <dbReference type="ARBA" id="ARBA00022803"/>
    </source>
</evidence>
<dbReference type="InterPro" id="IPR006597">
    <property type="entry name" value="Sel1-like"/>
</dbReference>
<dbReference type="Pfam" id="PF08238">
    <property type="entry name" value="Sel1"/>
    <property type="match status" value="3"/>
</dbReference>
<comment type="function">
    <text evidence="11">Hydrolyzes 6-aminopenicillinic acid and 7-aminocephalosporanic acid (ACA) derivatives.</text>
</comment>
<dbReference type="EMBL" id="JRPK02000016">
    <property type="protein sequence ID" value="TLD98146.1"/>
    <property type="molecule type" value="Genomic_DNA"/>
</dbReference>
<reference evidence="13 14" key="1">
    <citation type="journal article" date="2014" name="Genome Announc.">
        <title>Draft genome sequences of eight enterohepatic helicobacter species isolated from both laboratory and wild rodents.</title>
        <authorList>
            <person name="Sheh A."/>
            <person name="Shen Z."/>
            <person name="Fox J.G."/>
        </authorList>
    </citation>
    <scope>NUCLEOTIDE SEQUENCE [LARGE SCALE GENOMIC DNA]</scope>
    <source>
        <strain evidence="13 14">ATCC 49310</strain>
    </source>
</reference>
<evidence type="ECO:0000256" key="2">
    <source>
        <dbReference type="ARBA" id="ARBA00004613"/>
    </source>
</evidence>
<comment type="subcellular location">
    <subcellularLocation>
        <location evidence="2 11">Secreted</location>
    </subcellularLocation>
</comment>
<dbReference type="SUPFAM" id="SSF81901">
    <property type="entry name" value="HCP-like"/>
    <property type="match status" value="1"/>
</dbReference>
<dbReference type="GO" id="GO:0008800">
    <property type="term" value="F:beta-lactamase activity"/>
    <property type="evidence" value="ECO:0007669"/>
    <property type="project" value="UniProtKB-UniRule"/>
</dbReference>
<protein>
    <recommendedName>
        <fullName evidence="4 11">Beta-lactamase</fullName>
        <ecNumber evidence="4 11">3.5.2.6</ecNumber>
    </recommendedName>
</protein>
<keyword evidence="7 11" id="KW-0378">Hydrolase</keyword>
<dbReference type="PANTHER" id="PTHR13891">
    <property type="entry name" value="CYTOCHROME C OXIDASE ASSEMBLY FACTOR 7"/>
    <property type="match status" value="1"/>
</dbReference>
<evidence type="ECO:0000256" key="3">
    <source>
        <dbReference type="ARBA" id="ARBA00008486"/>
    </source>
</evidence>
<evidence type="ECO:0000256" key="9">
    <source>
        <dbReference type="ARBA" id="ARBA00023157"/>
    </source>
</evidence>
<keyword evidence="6" id="KW-0677">Repeat</keyword>
<feature type="compositionally biased region" description="Basic and acidic residues" evidence="12">
    <location>
        <begin position="221"/>
        <end position="230"/>
    </location>
</feature>
<evidence type="ECO:0000256" key="10">
    <source>
        <dbReference type="ARBA" id="ARBA00023251"/>
    </source>
</evidence>
<accession>A0A4U8TDQ1</accession>
<comment type="similarity">
    <text evidence="3 11">Belongs to the hcp beta-lactamase family.</text>
</comment>
<gene>
    <name evidence="13" type="ORF">LS80_005885</name>
</gene>
<dbReference type="GO" id="GO:0046677">
    <property type="term" value="P:response to antibiotic"/>
    <property type="evidence" value="ECO:0007669"/>
    <property type="project" value="UniProtKB-KW"/>
</dbReference>
<dbReference type="InterPro" id="IPR019734">
    <property type="entry name" value="TPR_rpt"/>
</dbReference>
<evidence type="ECO:0000256" key="11">
    <source>
        <dbReference type="RuleBase" id="RU366075"/>
    </source>
</evidence>
<evidence type="ECO:0000256" key="5">
    <source>
        <dbReference type="ARBA" id="ARBA00022525"/>
    </source>
</evidence>
<feature type="region of interest" description="Disordered" evidence="12">
    <location>
        <begin position="209"/>
        <end position="230"/>
    </location>
</feature>
<evidence type="ECO:0000256" key="6">
    <source>
        <dbReference type="ARBA" id="ARBA00022737"/>
    </source>
</evidence>
<proteinExistence type="inferred from homology"/>
<evidence type="ECO:0000256" key="7">
    <source>
        <dbReference type="ARBA" id="ARBA00022801"/>
    </source>
</evidence>
<dbReference type="RefSeq" id="WP_052089190.1">
    <property type="nucleotide sequence ID" value="NZ_FZNF01000057.1"/>
</dbReference>
<dbReference type="SMART" id="SM00671">
    <property type="entry name" value="SEL1"/>
    <property type="match status" value="4"/>
</dbReference>
<keyword evidence="8" id="KW-0802">TPR repeat</keyword>
<organism evidence="13 14">
    <name type="scientific">Helicobacter trogontum</name>
    <dbReference type="NCBI Taxonomy" id="50960"/>
    <lineage>
        <taxon>Bacteria</taxon>
        <taxon>Pseudomonadati</taxon>
        <taxon>Campylobacterota</taxon>
        <taxon>Epsilonproteobacteria</taxon>
        <taxon>Campylobacterales</taxon>
        <taxon>Helicobacteraceae</taxon>
        <taxon>Helicobacter</taxon>
    </lineage>
</organism>
<dbReference type="Proteomes" id="UP000029861">
    <property type="component" value="Unassembled WGS sequence"/>
</dbReference>
<dbReference type="PANTHER" id="PTHR13891:SF1">
    <property type="entry name" value="CYTOCHROME C OXIDASE ASSEMBLY FACTOR 7"/>
    <property type="match status" value="1"/>
</dbReference>
<dbReference type="Pfam" id="PF13181">
    <property type="entry name" value="TPR_8"/>
    <property type="match status" value="1"/>
</dbReference>
<evidence type="ECO:0000256" key="12">
    <source>
        <dbReference type="SAM" id="MobiDB-lite"/>
    </source>
</evidence>
<comment type="catalytic activity">
    <reaction evidence="1 11">
        <text>a beta-lactam + H2O = a substituted beta-amino acid</text>
        <dbReference type="Rhea" id="RHEA:20401"/>
        <dbReference type="ChEBI" id="CHEBI:15377"/>
        <dbReference type="ChEBI" id="CHEBI:35627"/>
        <dbReference type="ChEBI" id="CHEBI:140347"/>
        <dbReference type="EC" id="3.5.2.6"/>
    </reaction>
</comment>